<feature type="compositionally biased region" description="Pro residues" evidence="1">
    <location>
        <begin position="151"/>
        <end position="164"/>
    </location>
</feature>
<feature type="region of interest" description="Disordered" evidence="1">
    <location>
        <begin position="1"/>
        <end position="58"/>
    </location>
</feature>
<proteinExistence type="predicted"/>
<feature type="compositionally biased region" description="Pro residues" evidence="1">
    <location>
        <begin position="328"/>
        <end position="357"/>
    </location>
</feature>
<evidence type="ECO:0000256" key="2">
    <source>
        <dbReference type="SAM" id="Phobius"/>
    </source>
</evidence>
<protein>
    <submittedName>
        <fullName evidence="3">Uncharacterized protein</fullName>
    </submittedName>
</protein>
<evidence type="ECO:0000256" key="1">
    <source>
        <dbReference type="SAM" id="MobiDB-lite"/>
    </source>
</evidence>
<evidence type="ECO:0000313" key="4">
    <source>
        <dbReference type="Proteomes" id="UP001190700"/>
    </source>
</evidence>
<feature type="region of interest" description="Disordered" evidence="1">
    <location>
        <begin position="328"/>
        <end position="358"/>
    </location>
</feature>
<dbReference type="AlphaFoldDB" id="A0AAE0GDK1"/>
<feature type="compositionally biased region" description="Low complexity" evidence="1">
    <location>
        <begin position="136"/>
        <end position="150"/>
    </location>
</feature>
<feature type="region of interest" description="Disordered" evidence="1">
    <location>
        <begin position="125"/>
        <end position="164"/>
    </location>
</feature>
<comment type="caution">
    <text evidence="3">The sequence shown here is derived from an EMBL/GenBank/DDBJ whole genome shotgun (WGS) entry which is preliminary data.</text>
</comment>
<feature type="compositionally biased region" description="Pro residues" evidence="1">
    <location>
        <begin position="32"/>
        <end position="56"/>
    </location>
</feature>
<dbReference type="EMBL" id="LGRX02006744">
    <property type="protein sequence ID" value="KAK3276146.1"/>
    <property type="molecule type" value="Genomic_DNA"/>
</dbReference>
<feature type="transmembrane region" description="Helical" evidence="2">
    <location>
        <begin position="468"/>
        <end position="489"/>
    </location>
</feature>
<feature type="compositionally biased region" description="Basic residues" evidence="1">
    <location>
        <begin position="13"/>
        <end position="23"/>
    </location>
</feature>
<keyword evidence="2" id="KW-0472">Membrane</keyword>
<name>A0AAE0GDK1_9CHLO</name>
<accession>A0AAE0GDK1</accession>
<dbReference type="Proteomes" id="UP001190700">
    <property type="component" value="Unassembled WGS sequence"/>
</dbReference>
<evidence type="ECO:0000313" key="3">
    <source>
        <dbReference type="EMBL" id="KAK3276146.1"/>
    </source>
</evidence>
<keyword evidence="4" id="KW-1185">Reference proteome</keyword>
<sequence length="537" mass="56988">MSPQLLSSESTRRRLHVLPHRRLQVLPRHPLLRPPSPPPPSPPPPSPSSALPPPITPQLRQDRLRHPALRLPAHLHHVHLLLGPPSKTSSAFTPTPTPTALTPIPPLTTYPHSWHGLLAITTTKSTSLTPPPPHLPTATITASATSTPTSPTIPPTSSPPPPPSPLPTLLRLVSTLHHPPTLRQVPPPTFVIGGESVHPGDVPEGSIVYYAGSANATCIHASFALEPSDLDGASNLRTELTTTAGPYYCAFCGCCDALPRAPLDLDWNITGLQGCELSANNYCVRAYCGFGETGTYHLSGRIVRTAGTPQVEEAVFWGTVVVAHAPPPPSPPCPGPPPASPPPPSPPQPPRSPPAPPVTDLASSITFSALDILTFEYDPSFIVSFAADFKAQMAAAAGTPSTEDVWITSLVSSSVTVMSFISMLHATTPVEEMMTILIGKPSSIFTYPSFAAYGNDDTASGGHLPNKILLPLAVFLGSMALAALCLCCWKRRVRKKKQKADDMGMVKVVPLDEHIRNEDAIVALAGSGQTESLKNRV</sequence>
<keyword evidence="2" id="KW-1133">Transmembrane helix</keyword>
<keyword evidence="2" id="KW-0812">Transmembrane</keyword>
<organism evidence="3 4">
    <name type="scientific">Cymbomonas tetramitiformis</name>
    <dbReference type="NCBI Taxonomy" id="36881"/>
    <lineage>
        <taxon>Eukaryota</taxon>
        <taxon>Viridiplantae</taxon>
        <taxon>Chlorophyta</taxon>
        <taxon>Pyramimonadophyceae</taxon>
        <taxon>Pyramimonadales</taxon>
        <taxon>Pyramimonadaceae</taxon>
        <taxon>Cymbomonas</taxon>
    </lineage>
</organism>
<gene>
    <name evidence="3" type="ORF">CYMTET_15762</name>
</gene>
<reference evidence="3 4" key="1">
    <citation type="journal article" date="2015" name="Genome Biol. Evol.">
        <title>Comparative Genomics of a Bacterivorous Green Alga Reveals Evolutionary Causalities and Consequences of Phago-Mixotrophic Mode of Nutrition.</title>
        <authorList>
            <person name="Burns J.A."/>
            <person name="Paasch A."/>
            <person name="Narechania A."/>
            <person name="Kim E."/>
        </authorList>
    </citation>
    <scope>NUCLEOTIDE SEQUENCE [LARGE SCALE GENOMIC DNA]</scope>
    <source>
        <strain evidence="3 4">PLY_AMNH</strain>
    </source>
</reference>